<dbReference type="SUPFAM" id="SSF81324">
    <property type="entry name" value="Voltage-gated potassium channels"/>
    <property type="match status" value="1"/>
</dbReference>
<dbReference type="AlphaFoldDB" id="A0AAN9AIY7"/>
<comment type="caution">
    <text evidence="11">The sequence shown here is derived from an EMBL/GenBank/DDBJ whole genome shotgun (WGS) entry which is preliminary data.</text>
</comment>
<keyword evidence="2" id="KW-0813">Transport</keyword>
<dbReference type="GO" id="GO:0022841">
    <property type="term" value="F:potassium ion leak channel activity"/>
    <property type="evidence" value="ECO:0007669"/>
    <property type="project" value="TreeGrafter"/>
</dbReference>
<evidence type="ECO:0000256" key="8">
    <source>
        <dbReference type="SAM" id="MobiDB-lite"/>
    </source>
</evidence>
<evidence type="ECO:0000313" key="12">
    <source>
        <dbReference type="Proteomes" id="UP001374579"/>
    </source>
</evidence>
<dbReference type="InterPro" id="IPR003280">
    <property type="entry name" value="2pore_dom_K_chnl"/>
</dbReference>
<feature type="compositionally biased region" description="Polar residues" evidence="8">
    <location>
        <begin position="315"/>
        <end position="326"/>
    </location>
</feature>
<evidence type="ECO:0000256" key="3">
    <source>
        <dbReference type="ARBA" id="ARBA00022692"/>
    </source>
</evidence>
<feature type="transmembrane region" description="Helical" evidence="9">
    <location>
        <begin position="119"/>
        <end position="139"/>
    </location>
</feature>
<feature type="region of interest" description="Disordered" evidence="8">
    <location>
        <begin position="507"/>
        <end position="542"/>
    </location>
</feature>
<evidence type="ECO:0000259" key="10">
    <source>
        <dbReference type="Pfam" id="PF07885"/>
    </source>
</evidence>
<comment type="subcellular location">
    <subcellularLocation>
        <location evidence="1">Membrane</location>
        <topology evidence="1">Multi-pass membrane protein</topology>
    </subcellularLocation>
</comment>
<dbReference type="Pfam" id="PF07885">
    <property type="entry name" value="Ion_trans_2"/>
    <property type="match status" value="1"/>
</dbReference>
<keyword evidence="7" id="KW-0407">Ion channel</keyword>
<keyword evidence="4 9" id="KW-1133">Transmembrane helix</keyword>
<gene>
    <name evidence="11" type="ORF">V1264_021730</name>
</gene>
<accession>A0AAN9AIY7</accession>
<reference evidence="11 12" key="1">
    <citation type="submission" date="2024-02" db="EMBL/GenBank/DDBJ databases">
        <title>Chromosome-scale genome assembly of the rough periwinkle Littorina saxatilis.</title>
        <authorList>
            <person name="De Jode A."/>
            <person name="Faria R."/>
            <person name="Formenti G."/>
            <person name="Sims Y."/>
            <person name="Smith T.P."/>
            <person name="Tracey A."/>
            <person name="Wood J.M.D."/>
            <person name="Zagrodzka Z.B."/>
            <person name="Johannesson K."/>
            <person name="Butlin R.K."/>
            <person name="Leder E.H."/>
        </authorList>
    </citation>
    <scope>NUCLEOTIDE SEQUENCE [LARGE SCALE GENOMIC DNA]</scope>
    <source>
        <strain evidence="11">Snail1</strain>
        <tissue evidence="11">Muscle</tissue>
    </source>
</reference>
<dbReference type="Proteomes" id="UP001374579">
    <property type="component" value="Unassembled WGS sequence"/>
</dbReference>
<keyword evidence="3 9" id="KW-0812">Transmembrane</keyword>
<feature type="domain" description="Potassium channel" evidence="10">
    <location>
        <begin position="66"/>
        <end position="143"/>
    </location>
</feature>
<dbReference type="EMBL" id="JBAMIC010004070">
    <property type="protein sequence ID" value="KAK7087717.1"/>
    <property type="molecule type" value="Genomic_DNA"/>
</dbReference>
<proteinExistence type="predicted"/>
<dbReference type="Gene3D" id="1.10.287.70">
    <property type="match status" value="1"/>
</dbReference>
<feature type="compositionally biased region" description="Polar residues" evidence="8">
    <location>
        <begin position="507"/>
        <end position="520"/>
    </location>
</feature>
<evidence type="ECO:0000256" key="2">
    <source>
        <dbReference type="ARBA" id="ARBA00022448"/>
    </source>
</evidence>
<name>A0AAN9AIY7_9CAEN</name>
<sequence>MGRYVTILYAIFGIPICILMLTLIGDGLAAAFRLLYKSLCNICFTGTTMGSGGSVRVPVLVSVAFIIGYIVLGAFLFPQVEEHWTKAEAAYFSFITLSTIGFGDYVPGFGVNRNDTKSIINGLYVLIGLSMLAMCFNLMSEEVSEICRDIYNFITCKKKPGTDINANAALLELIAFHGATRMRRRHRPGSPRSGNRKTVHVLTVSMRDDGGHHQSSDHKVRLPIRYKKIVGGYRGADVSLRSEDSDNCSEIIDSRNSSRRTIGSWITDSSPRVNYSTRSGRITSDISLRTNNRTCGKTPSDSHSRDDGETESDSNDTTSPSLSEIQSGFPVPCSLCGTGMADRRDHTSVDLGIDSNDTDDDLSFPMREIHKTDSSTTVDPLRAVCSQHFRGASPTDGFKAHTPGLFPNTLSLPPRSQSRAGVQSGVARTCNQRNQLLQPSCELSSAGCKRDRCKQGRHSQHDIDSSNDGVIWQFAVSKSLPASSTVLRLQEQQEKVAYATRLRRQQPSPQHWQLWSQQRLHPQGLRKRQPRQQTQHYKQRAQEKVRLVQQRIRLQQRQQPTQPQQPTQDWICCKSDSVPAQRFGNGTVTSSARSVADRPTVTSSPCSVVDELTVTSSTLSANAEDTRQVAPSMVKDTKGTDSLFCPSEKSTVRISQILKK</sequence>
<evidence type="ECO:0000256" key="6">
    <source>
        <dbReference type="ARBA" id="ARBA00023136"/>
    </source>
</evidence>
<dbReference type="PANTHER" id="PTHR11003">
    <property type="entry name" value="POTASSIUM CHANNEL, SUBFAMILY K"/>
    <property type="match status" value="1"/>
</dbReference>
<evidence type="ECO:0000313" key="11">
    <source>
        <dbReference type="EMBL" id="KAK7087717.1"/>
    </source>
</evidence>
<dbReference type="InterPro" id="IPR013099">
    <property type="entry name" value="K_chnl_dom"/>
</dbReference>
<evidence type="ECO:0000256" key="7">
    <source>
        <dbReference type="ARBA" id="ARBA00023303"/>
    </source>
</evidence>
<feature type="transmembrane region" description="Helical" evidence="9">
    <location>
        <begin position="6"/>
        <end position="36"/>
    </location>
</feature>
<protein>
    <recommendedName>
        <fullName evidence="10">Potassium channel domain-containing protein</fullName>
    </recommendedName>
</protein>
<dbReference type="GO" id="GO:0030322">
    <property type="term" value="P:stabilization of membrane potential"/>
    <property type="evidence" value="ECO:0007669"/>
    <property type="project" value="TreeGrafter"/>
</dbReference>
<evidence type="ECO:0000256" key="1">
    <source>
        <dbReference type="ARBA" id="ARBA00004141"/>
    </source>
</evidence>
<evidence type="ECO:0000256" key="5">
    <source>
        <dbReference type="ARBA" id="ARBA00023065"/>
    </source>
</evidence>
<keyword evidence="12" id="KW-1185">Reference proteome</keyword>
<evidence type="ECO:0000256" key="4">
    <source>
        <dbReference type="ARBA" id="ARBA00022989"/>
    </source>
</evidence>
<organism evidence="11 12">
    <name type="scientific">Littorina saxatilis</name>
    <dbReference type="NCBI Taxonomy" id="31220"/>
    <lineage>
        <taxon>Eukaryota</taxon>
        <taxon>Metazoa</taxon>
        <taxon>Spiralia</taxon>
        <taxon>Lophotrochozoa</taxon>
        <taxon>Mollusca</taxon>
        <taxon>Gastropoda</taxon>
        <taxon>Caenogastropoda</taxon>
        <taxon>Littorinimorpha</taxon>
        <taxon>Littorinoidea</taxon>
        <taxon>Littorinidae</taxon>
        <taxon>Littorina</taxon>
    </lineage>
</organism>
<feature type="region of interest" description="Disordered" evidence="8">
    <location>
        <begin position="262"/>
        <end position="330"/>
    </location>
</feature>
<keyword evidence="5" id="KW-0406">Ion transport</keyword>
<dbReference type="GO" id="GO:0005886">
    <property type="term" value="C:plasma membrane"/>
    <property type="evidence" value="ECO:0007669"/>
    <property type="project" value="TreeGrafter"/>
</dbReference>
<dbReference type="GO" id="GO:0015271">
    <property type="term" value="F:outward rectifier potassium channel activity"/>
    <property type="evidence" value="ECO:0007669"/>
    <property type="project" value="TreeGrafter"/>
</dbReference>
<feature type="compositionally biased region" description="Polar residues" evidence="8">
    <location>
        <begin position="262"/>
        <end position="299"/>
    </location>
</feature>
<evidence type="ECO:0000256" key="9">
    <source>
        <dbReference type="SAM" id="Phobius"/>
    </source>
</evidence>
<dbReference type="PANTHER" id="PTHR11003:SF334">
    <property type="entry name" value="FI03418P"/>
    <property type="match status" value="1"/>
</dbReference>
<feature type="transmembrane region" description="Helical" evidence="9">
    <location>
        <begin position="57"/>
        <end position="77"/>
    </location>
</feature>
<feature type="transmembrane region" description="Helical" evidence="9">
    <location>
        <begin position="89"/>
        <end position="107"/>
    </location>
</feature>
<keyword evidence="6 9" id="KW-0472">Membrane</keyword>